<evidence type="ECO:0000256" key="1">
    <source>
        <dbReference type="ARBA" id="ARBA00005323"/>
    </source>
</evidence>
<dbReference type="InterPro" id="IPR001608">
    <property type="entry name" value="Ala_racemase_N"/>
</dbReference>
<dbReference type="PANTHER" id="PTHR28004">
    <property type="entry name" value="ZGC:162816-RELATED"/>
    <property type="match status" value="1"/>
</dbReference>
<dbReference type="CDD" id="cd06819">
    <property type="entry name" value="PLPDE_III_LS_D-TA"/>
    <property type="match status" value="1"/>
</dbReference>
<name>A0ABX8AGY6_9BRAD</name>
<organism evidence="4 5">
    <name type="scientific">Tardiphaga alba</name>
    <dbReference type="NCBI Taxonomy" id="340268"/>
    <lineage>
        <taxon>Bacteria</taxon>
        <taxon>Pseudomonadati</taxon>
        <taxon>Pseudomonadota</taxon>
        <taxon>Alphaproteobacteria</taxon>
        <taxon>Hyphomicrobiales</taxon>
        <taxon>Nitrobacteraceae</taxon>
        <taxon>Tardiphaga</taxon>
    </lineage>
</organism>
<proteinExistence type="inferred from homology"/>
<dbReference type="Pfam" id="PF14031">
    <property type="entry name" value="D-ser_dehydrat"/>
    <property type="match status" value="1"/>
</dbReference>
<dbReference type="PANTHER" id="PTHR28004:SF2">
    <property type="entry name" value="D-SERINE DEHYDRATASE"/>
    <property type="match status" value="1"/>
</dbReference>
<evidence type="ECO:0000313" key="4">
    <source>
        <dbReference type="EMBL" id="QUS41075.1"/>
    </source>
</evidence>
<dbReference type="SUPFAM" id="SSF51419">
    <property type="entry name" value="PLP-binding barrel"/>
    <property type="match status" value="1"/>
</dbReference>
<sequence length="371" mass="38767">MTALDPNLPALQDIATPALVVDGMALQRNIAAMADFAKANNIALRPHAKTHKSPRLAQLQIEAGAVGISCATVAEMEAMAEAGIQGLLLTTPVADRVKLARIAALADSTDIALVVDHADQINVLHTLLDTGSRIVQVLIDIDVGQRRTGVVKPSSTVELAQLIEATPGMSFAGIQGFAGHVQHIIDYEERKAGAAKVRGILDDHLRVLAEAGIKAPIVTGSGTGACAFDIAGTFTELQVGSYLFMDADYGRLQAEGGAPLPFEPSLFVLATVTSVNRAGEFTVDAGVKAMAFNGPVPSLMLGVPEGSTYRFGGDEHGMITLPEGAEAPKLGSRVLLIATHCDPTVNLHASYQVVGHNGSVEAWPVMARYGA</sequence>
<comment type="similarity">
    <text evidence="1">Belongs to the DSD1 family.</text>
</comment>
<dbReference type="Gene3D" id="3.20.20.10">
    <property type="entry name" value="Alanine racemase"/>
    <property type="match status" value="1"/>
</dbReference>
<dbReference type="Pfam" id="PF01168">
    <property type="entry name" value="Ala_racemase_N"/>
    <property type="match status" value="1"/>
</dbReference>
<protein>
    <submittedName>
        <fullName evidence="4">DSD1 family PLP-dependent enzyme</fullName>
    </submittedName>
</protein>
<dbReference type="Gene3D" id="2.40.37.20">
    <property type="entry name" value="D-serine dehydratase-like domain"/>
    <property type="match status" value="1"/>
</dbReference>
<keyword evidence="2" id="KW-0456">Lyase</keyword>
<evidence type="ECO:0000256" key="2">
    <source>
        <dbReference type="ARBA" id="ARBA00023239"/>
    </source>
</evidence>
<evidence type="ECO:0000259" key="3">
    <source>
        <dbReference type="SMART" id="SM01119"/>
    </source>
</evidence>
<dbReference type="SMART" id="SM01119">
    <property type="entry name" value="D-ser_dehydrat"/>
    <property type="match status" value="1"/>
</dbReference>
<dbReference type="EMBL" id="CP036498">
    <property type="protein sequence ID" value="QUS41075.1"/>
    <property type="molecule type" value="Genomic_DNA"/>
</dbReference>
<dbReference type="InterPro" id="IPR026956">
    <property type="entry name" value="D-ser_dehydrat-like_dom"/>
</dbReference>
<dbReference type="InterPro" id="IPR051466">
    <property type="entry name" value="D-amino_acid_metab_enzyme"/>
</dbReference>
<accession>A0ABX8AGY6</accession>
<feature type="domain" description="D-serine dehydratase-like" evidence="3">
    <location>
        <begin position="265"/>
        <end position="355"/>
    </location>
</feature>
<reference evidence="4 5" key="1">
    <citation type="submission" date="2019-02" db="EMBL/GenBank/DDBJ databases">
        <title>Emended description of the genus Rhodopseudomonas and description of Rhodopseudomonas albus sp. nov., a non-phototrophic, heavy-metal-tolerant bacterium isolated from garden soil.</title>
        <authorList>
            <person name="Bao Z."/>
            <person name="Cao W.W."/>
            <person name="Sato Y."/>
            <person name="Nishizawa T."/>
            <person name="Zhao J."/>
            <person name="Guo Y."/>
            <person name="Ohta H."/>
        </authorList>
    </citation>
    <scope>NUCLEOTIDE SEQUENCE [LARGE SCALE GENOMIC DNA]</scope>
    <source>
        <strain evidence="4 5">SK50-23</strain>
    </source>
</reference>
<dbReference type="RefSeq" id="WP_211909673.1">
    <property type="nucleotide sequence ID" value="NZ_CP036498.1"/>
</dbReference>
<evidence type="ECO:0000313" key="5">
    <source>
        <dbReference type="Proteomes" id="UP000682843"/>
    </source>
</evidence>
<dbReference type="InterPro" id="IPR042208">
    <property type="entry name" value="D-ser_dehydrat-like_sf"/>
</dbReference>
<dbReference type="Proteomes" id="UP000682843">
    <property type="component" value="Chromosome"/>
</dbReference>
<dbReference type="InterPro" id="IPR029066">
    <property type="entry name" value="PLP-binding_barrel"/>
</dbReference>
<gene>
    <name evidence="4" type="ORF">RPMA_21180</name>
</gene>
<keyword evidence="5" id="KW-1185">Reference proteome</keyword>